<proteinExistence type="predicted"/>
<sequence>MKRGVKLLKSYLEKEFSTREKLSEKIGESYGIINLMLSDDTEIEDWFLDMIKKYIPEKEFEIAKELIYLARKSDTTKTHTVAEIDSADESEKQYYQIYPDLPIFYENK</sequence>
<dbReference type="Proteomes" id="UP000006875">
    <property type="component" value="Plasmid pILYOP01"/>
</dbReference>
<organism evidence="1 2">
    <name type="scientific">Ilyobacter polytropus (strain ATCC 51220 / DSM 2926 / LMG 16218 / CuHBu1)</name>
    <dbReference type="NCBI Taxonomy" id="572544"/>
    <lineage>
        <taxon>Bacteria</taxon>
        <taxon>Fusobacteriati</taxon>
        <taxon>Fusobacteriota</taxon>
        <taxon>Fusobacteriia</taxon>
        <taxon>Fusobacteriales</taxon>
        <taxon>Fusobacteriaceae</taxon>
        <taxon>Ilyobacter</taxon>
    </lineage>
</organism>
<gene>
    <name evidence="1" type="ordered locus">Ilyop_2454</name>
</gene>
<evidence type="ECO:0000313" key="2">
    <source>
        <dbReference type="Proteomes" id="UP000006875"/>
    </source>
</evidence>
<evidence type="ECO:0000313" key="1">
    <source>
        <dbReference type="EMBL" id="ADO84213.1"/>
    </source>
</evidence>
<reference evidence="1 2" key="1">
    <citation type="journal article" date="2010" name="Stand. Genomic Sci.">
        <title>Complete genome sequence of Ilyobacter polytropus type strain (CuHbu1).</title>
        <authorList>
            <person name="Sikorski J."/>
            <person name="Chertkov O."/>
            <person name="Lapidus A."/>
            <person name="Nolan M."/>
            <person name="Lucas S."/>
            <person name="Del Rio T.G."/>
            <person name="Tice H."/>
            <person name="Cheng J.F."/>
            <person name="Tapia R."/>
            <person name="Han C."/>
            <person name="Goodwin L."/>
            <person name="Pitluck S."/>
            <person name="Liolios K."/>
            <person name="Ivanova N."/>
            <person name="Mavromatis K."/>
            <person name="Mikhailova N."/>
            <person name="Pati A."/>
            <person name="Chen A."/>
            <person name="Palaniappan K."/>
            <person name="Land M."/>
            <person name="Hauser L."/>
            <person name="Chang Y.J."/>
            <person name="Jeffries C.D."/>
            <person name="Brambilla E."/>
            <person name="Yasawong M."/>
            <person name="Rohde M."/>
            <person name="Pukall R."/>
            <person name="Spring S."/>
            <person name="Goker M."/>
            <person name="Woyke T."/>
            <person name="Bristow J."/>
            <person name="Eisen J.A."/>
            <person name="Markowitz V."/>
            <person name="Hugenholtz P."/>
            <person name="Kyrpides N.C."/>
            <person name="Klenk H.P."/>
        </authorList>
    </citation>
    <scope>NUCLEOTIDE SEQUENCE [LARGE SCALE GENOMIC DNA]</scope>
    <source>
        <strain evidence="2">ATCC 51220 / DSM 2926 / LMG 16218 / CuHBu1</strain>
        <plasmid evidence="2">pILYOP01</plasmid>
    </source>
</reference>
<keyword evidence="1" id="KW-0614">Plasmid</keyword>
<dbReference type="RefSeq" id="WP_013388872.1">
    <property type="nucleotide sequence ID" value="NC_014633.1"/>
</dbReference>
<protein>
    <submittedName>
        <fullName evidence="1">Uncharacterized protein</fullName>
    </submittedName>
</protein>
<geneLocation type="plasmid" evidence="1 2">
    <name>pILYOP01</name>
</geneLocation>
<dbReference type="HOGENOM" id="CLU_2193397_0_0_0"/>
<dbReference type="AlphaFoldDB" id="E3HDM7"/>
<dbReference type="KEGG" id="ipo:Ilyop_2454"/>
<dbReference type="EMBL" id="CP002282">
    <property type="protein sequence ID" value="ADO84213.1"/>
    <property type="molecule type" value="Genomic_DNA"/>
</dbReference>
<name>E3HDM7_ILYPC</name>
<keyword evidence="2" id="KW-1185">Reference proteome</keyword>
<accession>E3HDM7</accession>